<evidence type="ECO:0000313" key="2">
    <source>
        <dbReference type="EMBL" id="KAL3769073.1"/>
    </source>
</evidence>
<dbReference type="Pfam" id="PF23562">
    <property type="entry name" value="AMP-binding_C_3"/>
    <property type="match status" value="1"/>
</dbReference>
<dbReference type="EMBL" id="JALLBG020000058">
    <property type="protein sequence ID" value="KAL3769073.1"/>
    <property type="molecule type" value="Genomic_DNA"/>
</dbReference>
<proteinExistence type="predicted"/>
<dbReference type="Proteomes" id="UP001530293">
    <property type="component" value="Unassembled WGS sequence"/>
</dbReference>
<feature type="domain" description="AMP-dependent synthetase/ligase" evidence="1">
    <location>
        <begin position="121"/>
        <end position="591"/>
    </location>
</feature>
<dbReference type="Gene3D" id="3.40.50.12780">
    <property type="entry name" value="N-terminal domain of ligase-like"/>
    <property type="match status" value="1"/>
</dbReference>
<sequence>MMSSRLAVCASLMLVSFSSFITTVIYAFAPPTSHLHRGRIANVAGNSPAFAASLQEDTTLTDDDEDVLFGSSSVKHKGRILNASSSGASRNPLDQSLDPLVNKLSTMRETVTSCPAIWKELAANCPDKRALLDEHLCDKKIDYTFKKMEDQVRRSAAAFKNLGVKKGVNVAVLGENSAMWLIIDHGIQLAGGASAVRGADAPLDELRYIYEHSDSAGIAVLQDVKLLQTLARDAKAKGLGALGLRNDSFGPLKTVVLMHRGTTSDDEIEALGVDNGVKVKVLSDLLESTSPVNYSDLPDIGKSDLSTIVYTSGTTGRPKGVMLTHGNLLHQTGHRLAPTRPYDESEPLPGELMLSLLPVWHITERTFELFMLVRGCHVVYSGIRWFKNDLAKHQPQWMVLVPRVLEKVALGVQDKFASGSAVVKGLVKLFTATSSLKNKHDKIRKGLVVGDEAPSPMDEILSTLIVKVLAPINFVGNKLVWSKVQAGFGGRQRTIISGGSALAGSLETFYENCGIEILVGYGLTECSPLLAHRRSDSNLVTAGCVGFPATDTELRVVDPESNAERGERVALPNGQAGVVLGRGPQVMKGYYKNPEATAKAIDKYGWFDTGDLGRINPLTGDLILTGRAKDTIVLSNGENIEPSPIEDAIMSDSDLIEQVMLSGQDGRSLIAITVLNPNALVDAGLLDESRAKDIMRDYETVNDPKCTAEACVEACERLAIASKEIRSSGVIPSRVASDVKQATSSGVFRKWEQVNDVYVTLEPFAMANGLLTQSYKVKRDFVAKRYQDELPS</sequence>
<evidence type="ECO:0000313" key="3">
    <source>
        <dbReference type="Proteomes" id="UP001530293"/>
    </source>
</evidence>
<dbReference type="PROSITE" id="PS00455">
    <property type="entry name" value="AMP_BINDING"/>
    <property type="match status" value="1"/>
</dbReference>
<dbReference type="SUPFAM" id="SSF56801">
    <property type="entry name" value="Acetyl-CoA synthetase-like"/>
    <property type="match status" value="1"/>
</dbReference>
<dbReference type="PANTHER" id="PTHR43813">
    <property type="entry name" value="ACYL-ACTIVATING ENZYME 16, CHLOROPLASTIC-RELATED"/>
    <property type="match status" value="1"/>
</dbReference>
<dbReference type="InterPro" id="IPR052987">
    <property type="entry name" value="Chloroplast_AMP-bd_Enzymes"/>
</dbReference>
<name>A0ABD3N1B6_9STRA</name>
<dbReference type="AlphaFoldDB" id="A0ABD3N1B6"/>
<gene>
    <name evidence="2" type="ORF">ACHAWU_008765</name>
</gene>
<evidence type="ECO:0000259" key="1">
    <source>
        <dbReference type="Pfam" id="PF00501"/>
    </source>
</evidence>
<dbReference type="InterPro" id="IPR020845">
    <property type="entry name" value="AMP-binding_CS"/>
</dbReference>
<keyword evidence="3" id="KW-1185">Reference proteome</keyword>
<comment type="caution">
    <text evidence="2">The sequence shown here is derived from an EMBL/GenBank/DDBJ whole genome shotgun (WGS) entry which is preliminary data.</text>
</comment>
<dbReference type="InterPro" id="IPR000873">
    <property type="entry name" value="AMP-dep_synth/lig_dom"/>
</dbReference>
<protein>
    <recommendedName>
        <fullName evidence="1">AMP-dependent synthetase/ligase domain-containing protein</fullName>
    </recommendedName>
</protein>
<dbReference type="InterPro" id="IPR042099">
    <property type="entry name" value="ANL_N_sf"/>
</dbReference>
<organism evidence="2 3">
    <name type="scientific">Discostella pseudostelligera</name>
    <dbReference type="NCBI Taxonomy" id="259834"/>
    <lineage>
        <taxon>Eukaryota</taxon>
        <taxon>Sar</taxon>
        <taxon>Stramenopiles</taxon>
        <taxon>Ochrophyta</taxon>
        <taxon>Bacillariophyta</taxon>
        <taxon>Coscinodiscophyceae</taxon>
        <taxon>Thalassiosirophycidae</taxon>
        <taxon>Stephanodiscales</taxon>
        <taxon>Stephanodiscaceae</taxon>
        <taxon>Discostella</taxon>
    </lineage>
</organism>
<reference evidence="2 3" key="1">
    <citation type="submission" date="2024-10" db="EMBL/GenBank/DDBJ databases">
        <title>Updated reference genomes for cyclostephanoid diatoms.</title>
        <authorList>
            <person name="Roberts W.R."/>
            <person name="Alverson A.J."/>
        </authorList>
    </citation>
    <scope>NUCLEOTIDE SEQUENCE [LARGE SCALE GENOMIC DNA]</scope>
    <source>
        <strain evidence="2 3">AJA232-27</strain>
    </source>
</reference>
<dbReference type="PANTHER" id="PTHR43813:SF1">
    <property type="entry name" value="ACYL-ACTIVATING ENZYME 16, CHLOROPLASTIC-RELATED"/>
    <property type="match status" value="1"/>
</dbReference>
<dbReference type="Pfam" id="PF00501">
    <property type="entry name" value="AMP-binding"/>
    <property type="match status" value="1"/>
</dbReference>
<accession>A0ABD3N1B6</accession>